<dbReference type="CTD" id="83873"/>
<dbReference type="KEGG" id="spu:593008"/>
<keyword evidence="7 9" id="KW-0675">Receptor</keyword>
<feature type="transmembrane region" description="Helical" evidence="11">
    <location>
        <begin position="56"/>
        <end position="76"/>
    </location>
</feature>
<keyword evidence="6 11" id="KW-0472">Membrane</keyword>
<evidence type="ECO:0000256" key="6">
    <source>
        <dbReference type="ARBA" id="ARBA00023136"/>
    </source>
</evidence>
<proteinExistence type="inferred from homology"/>
<feature type="domain" description="G-protein coupled receptors family 1 profile" evidence="12">
    <location>
        <begin position="35"/>
        <end position="348"/>
    </location>
</feature>
<dbReference type="GO" id="GO:0004930">
    <property type="term" value="F:G protein-coupled receptor activity"/>
    <property type="evidence" value="ECO:0000318"/>
    <property type="project" value="GO_Central"/>
</dbReference>
<comment type="similarity">
    <text evidence="9">Belongs to the G-protein coupled receptor 1 family.</text>
</comment>
<organism evidence="13 14">
    <name type="scientific">Strongylocentrotus purpuratus</name>
    <name type="common">Purple sea urchin</name>
    <dbReference type="NCBI Taxonomy" id="7668"/>
    <lineage>
        <taxon>Eukaryota</taxon>
        <taxon>Metazoa</taxon>
        <taxon>Echinodermata</taxon>
        <taxon>Eleutherozoa</taxon>
        <taxon>Echinozoa</taxon>
        <taxon>Echinoidea</taxon>
        <taxon>Euechinoidea</taxon>
        <taxon>Echinacea</taxon>
        <taxon>Camarodonta</taxon>
        <taxon>Echinidea</taxon>
        <taxon>Strongylocentrotidae</taxon>
        <taxon>Strongylocentrotus</taxon>
    </lineage>
</organism>
<dbReference type="PROSITE" id="PS00237">
    <property type="entry name" value="G_PROTEIN_RECEP_F1_1"/>
    <property type="match status" value="1"/>
</dbReference>
<comment type="subcellular location">
    <subcellularLocation>
        <location evidence="1">Cell membrane</location>
        <topology evidence="1">Multi-pass membrane protein</topology>
    </subcellularLocation>
</comment>
<feature type="transmembrane region" description="Helical" evidence="11">
    <location>
        <begin position="96"/>
        <end position="114"/>
    </location>
</feature>
<evidence type="ECO:0000256" key="5">
    <source>
        <dbReference type="ARBA" id="ARBA00023040"/>
    </source>
</evidence>
<dbReference type="EnsemblMetazoa" id="XM_792506">
    <property type="protein sequence ID" value="XP_797599"/>
    <property type="gene ID" value="LOC593008"/>
</dbReference>
<dbReference type="PRINTS" id="PR00237">
    <property type="entry name" value="GPCRRHODOPSN"/>
</dbReference>
<feature type="transmembrane region" description="Helical" evidence="11">
    <location>
        <begin position="335"/>
        <end position="351"/>
    </location>
</feature>
<accession>A0A7M7RF32</accession>
<dbReference type="Pfam" id="PF00001">
    <property type="entry name" value="7tm_1"/>
    <property type="match status" value="1"/>
</dbReference>
<dbReference type="InterPro" id="IPR000276">
    <property type="entry name" value="GPCR_Rhodpsn"/>
</dbReference>
<evidence type="ECO:0000313" key="13">
    <source>
        <dbReference type="EnsemblMetazoa" id="XP_797599"/>
    </source>
</evidence>
<keyword evidence="4 11" id="KW-1133">Transmembrane helix</keyword>
<keyword evidence="8 9" id="KW-0807">Transducer</keyword>
<dbReference type="GO" id="GO:0007186">
    <property type="term" value="P:G protein-coupled receptor signaling pathway"/>
    <property type="evidence" value="ECO:0000318"/>
    <property type="project" value="GO_Central"/>
</dbReference>
<dbReference type="GO" id="GO:0005768">
    <property type="term" value="C:endosome"/>
    <property type="evidence" value="ECO:0000318"/>
    <property type="project" value="GO_Central"/>
</dbReference>
<evidence type="ECO:0000256" key="2">
    <source>
        <dbReference type="ARBA" id="ARBA00022475"/>
    </source>
</evidence>
<dbReference type="InParanoid" id="A0A7M7RF32"/>
<reference evidence="14" key="1">
    <citation type="submission" date="2015-02" db="EMBL/GenBank/DDBJ databases">
        <title>Genome sequencing for Strongylocentrotus purpuratus.</title>
        <authorList>
            <person name="Murali S."/>
            <person name="Liu Y."/>
            <person name="Vee V."/>
            <person name="English A."/>
            <person name="Wang M."/>
            <person name="Skinner E."/>
            <person name="Han Y."/>
            <person name="Muzny D.M."/>
            <person name="Worley K.C."/>
            <person name="Gibbs R.A."/>
        </authorList>
    </citation>
    <scope>NUCLEOTIDE SEQUENCE</scope>
</reference>
<dbReference type="OMA" id="ECRLYVF"/>
<dbReference type="Gene3D" id="1.20.1070.10">
    <property type="entry name" value="Rhodopsin 7-helix transmembrane proteins"/>
    <property type="match status" value="1"/>
</dbReference>
<dbReference type="Proteomes" id="UP000007110">
    <property type="component" value="Unassembled WGS sequence"/>
</dbReference>
<dbReference type="CDD" id="cd00637">
    <property type="entry name" value="7tm_classA_rhodopsin-like"/>
    <property type="match status" value="1"/>
</dbReference>
<dbReference type="GO" id="GO:0043235">
    <property type="term" value="C:receptor complex"/>
    <property type="evidence" value="ECO:0000318"/>
    <property type="project" value="GO_Central"/>
</dbReference>
<feature type="transmembrane region" description="Helical" evidence="11">
    <location>
        <begin position="296"/>
        <end position="323"/>
    </location>
</feature>
<keyword evidence="3 9" id="KW-0812">Transmembrane</keyword>
<dbReference type="InterPro" id="IPR017452">
    <property type="entry name" value="GPCR_Rhodpsn_7TM"/>
</dbReference>
<feature type="transmembrane region" description="Helical" evidence="11">
    <location>
        <begin position="16"/>
        <end position="44"/>
    </location>
</feature>
<evidence type="ECO:0000256" key="11">
    <source>
        <dbReference type="SAM" id="Phobius"/>
    </source>
</evidence>
<dbReference type="OrthoDB" id="6117944at2759"/>
<evidence type="ECO:0000256" key="8">
    <source>
        <dbReference type="ARBA" id="ARBA00023224"/>
    </source>
</evidence>
<keyword evidence="14" id="KW-1185">Reference proteome</keyword>
<dbReference type="PANTHER" id="PTHR22752">
    <property type="entry name" value="G PROTEIN-COUPLED RECEPTOR"/>
    <property type="match status" value="1"/>
</dbReference>
<evidence type="ECO:0000259" key="12">
    <source>
        <dbReference type="PROSITE" id="PS50262"/>
    </source>
</evidence>
<dbReference type="SUPFAM" id="SSF81321">
    <property type="entry name" value="Family A G protein-coupled receptor-like"/>
    <property type="match status" value="1"/>
</dbReference>
<evidence type="ECO:0000256" key="3">
    <source>
        <dbReference type="ARBA" id="ARBA00022692"/>
    </source>
</evidence>
<evidence type="ECO:0000256" key="1">
    <source>
        <dbReference type="ARBA" id="ARBA00004651"/>
    </source>
</evidence>
<evidence type="ECO:0000256" key="7">
    <source>
        <dbReference type="ARBA" id="ARBA00023170"/>
    </source>
</evidence>
<dbReference type="GO" id="GO:0005886">
    <property type="term" value="C:plasma membrane"/>
    <property type="evidence" value="ECO:0000318"/>
    <property type="project" value="GO_Central"/>
</dbReference>
<feature type="region of interest" description="Disordered" evidence="10">
    <location>
        <begin position="225"/>
        <end position="266"/>
    </location>
</feature>
<feature type="transmembrane region" description="Helical" evidence="11">
    <location>
        <begin position="180"/>
        <end position="205"/>
    </location>
</feature>
<dbReference type="PANTHER" id="PTHR22752:SF2">
    <property type="entry name" value="G-PROTEIN COUPLED RECEPTORS FAMILY 1 PROFILE DOMAIN-CONTAINING PROTEIN"/>
    <property type="match status" value="1"/>
</dbReference>
<name>A0A7M7RF32_STRPU</name>
<dbReference type="AlphaFoldDB" id="A0A7M7RF32"/>
<evidence type="ECO:0000256" key="9">
    <source>
        <dbReference type="RuleBase" id="RU000688"/>
    </source>
</evidence>
<reference evidence="13" key="2">
    <citation type="submission" date="2021-01" db="UniProtKB">
        <authorList>
            <consortium name="EnsemblMetazoa"/>
        </authorList>
    </citation>
    <scope>IDENTIFICATION</scope>
</reference>
<keyword evidence="5 9" id="KW-0297">G-protein coupled receptor</keyword>
<protein>
    <recommendedName>
        <fullName evidence="12">G-protein coupled receptors family 1 profile domain-containing protein</fullName>
    </recommendedName>
</protein>
<evidence type="ECO:0000256" key="4">
    <source>
        <dbReference type="ARBA" id="ARBA00022989"/>
    </source>
</evidence>
<evidence type="ECO:0000313" key="14">
    <source>
        <dbReference type="Proteomes" id="UP000007110"/>
    </source>
</evidence>
<dbReference type="GeneID" id="593008"/>
<keyword evidence="2" id="KW-1003">Cell membrane</keyword>
<dbReference type="RefSeq" id="XP_797599.4">
    <property type="nucleotide sequence ID" value="XM_792506.4"/>
</dbReference>
<evidence type="ECO:0000256" key="10">
    <source>
        <dbReference type="SAM" id="MobiDB-lite"/>
    </source>
</evidence>
<feature type="transmembrane region" description="Helical" evidence="11">
    <location>
        <begin position="135"/>
        <end position="155"/>
    </location>
</feature>
<dbReference type="PROSITE" id="PS50262">
    <property type="entry name" value="G_PROTEIN_RECEP_F1_2"/>
    <property type="match status" value="1"/>
</dbReference>
<sequence>MAPNITDSEPGSSPSVALIFELLIMSIINLAALIANATVLAILVKTPALHTLTHLFVGNLCTLDLLCSITVIPFSIASYAMGEWSLGQVYCEINGFSNTFFAISSILTLSVISVERYYSIAHPMAYAVKMTMNRSILLIVYIWLQSAVLSVPPLVGLNSYNFNANRGHCTFVWEKSITHVIYVVMLALLCFIIPGLIVVVTYINVFQIAREAARQVCPTPSVENYGSTTRRDVPTVSQARGGAGRADGGSKSTDKGDVTPTSPGKSCFSIKRFARRKSKHSESPSQSGDLKAAKTILLIVGAFFLLWTPYFVLHVFGVIHGAFHRQDAWERVTTWFAYSSCVVNPILYGMLNRHIREELSRIWEVCKNFILRKKPQDEDDFPGGNEDFFQFLERTTTTTTTGSSRTTGAKIAELEAHRIPGQIDEISEG</sequence>